<organism evidence="2 3">
    <name type="scientific">Flagellimonas aquimarina</name>
    <dbReference type="NCBI Taxonomy" id="2201895"/>
    <lineage>
        <taxon>Bacteria</taxon>
        <taxon>Pseudomonadati</taxon>
        <taxon>Bacteroidota</taxon>
        <taxon>Flavobacteriia</taxon>
        <taxon>Flavobacteriales</taxon>
        <taxon>Flavobacteriaceae</taxon>
        <taxon>Flagellimonas</taxon>
    </lineage>
</organism>
<dbReference type="Proteomes" id="UP000245762">
    <property type="component" value="Unassembled WGS sequence"/>
</dbReference>
<evidence type="ECO:0000313" key="2">
    <source>
        <dbReference type="EMBL" id="PWL37462.1"/>
    </source>
</evidence>
<keyword evidence="1" id="KW-0732">Signal</keyword>
<accession>A0A316KTB7</accession>
<gene>
    <name evidence="2" type="ORF">DKG77_15905</name>
</gene>
<dbReference type="AlphaFoldDB" id="A0A316KTB7"/>
<evidence type="ECO:0000313" key="3">
    <source>
        <dbReference type="Proteomes" id="UP000245762"/>
    </source>
</evidence>
<dbReference type="SUPFAM" id="SSF54427">
    <property type="entry name" value="NTF2-like"/>
    <property type="match status" value="1"/>
</dbReference>
<reference evidence="2 3" key="1">
    <citation type="submission" date="2018-05" db="EMBL/GenBank/DDBJ databases">
        <title>Complete genome sequence of Flagellimonas aquimarina ECD12 isolated from seaweed Ecklonia cava.</title>
        <authorList>
            <person name="Choi S."/>
            <person name="Seong C."/>
        </authorList>
    </citation>
    <scope>NUCLEOTIDE SEQUENCE [LARGE SCALE GENOMIC DNA]</scope>
    <source>
        <strain evidence="2 3">ECD12</strain>
    </source>
</reference>
<feature type="signal peptide" evidence="1">
    <location>
        <begin position="1"/>
        <end position="32"/>
    </location>
</feature>
<protein>
    <submittedName>
        <fullName evidence="2">Uncharacterized protein</fullName>
    </submittedName>
</protein>
<proteinExistence type="predicted"/>
<keyword evidence="3" id="KW-1185">Reference proteome</keyword>
<dbReference type="Gene3D" id="3.10.450.50">
    <property type="match status" value="1"/>
</dbReference>
<comment type="caution">
    <text evidence="2">The sequence shown here is derived from an EMBL/GenBank/DDBJ whole genome shotgun (WGS) entry which is preliminary data.</text>
</comment>
<dbReference type="InterPro" id="IPR032710">
    <property type="entry name" value="NTF2-like_dom_sf"/>
</dbReference>
<sequence length="173" mass="19244">MCLNHKANNMIYKRCIYLTLVMCLGMTTSINSQTPKIMQTTEVSKDQQDVLNAVESMTKSFNGKDIEGVMSSYQSGALVIFEPESPVTDTEQLRDMFLGAFSIDPIFEYPKGHEVFVNGDTATHIAPWVMNGTAPDGTKIQQSGLSIANLKKQVDGKWLLTFDNPHGNFLMNK</sequence>
<dbReference type="OrthoDB" id="1633822at2"/>
<dbReference type="EMBL" id="QGEG01000005">
    <property type="protein sequence ID" value="PWL37462.1"/>
    <property type="molecule type" value="Genomic_DNA"/>
</dbReference>
<feature type="chain" id="PRO_5016396022" evidence="1">
    <location>
        <begin position="33"/>
        <end position="173"/>
    </location>
</feature>
<name>A0A316KTB7_9FLAO</name>
<evidence type="ECO:0000256" key="1">
    <source>
        <dbReference type="SAM" id="SignalP"/>
    </source>
</evidence>